<comment type="caution">
    <text evidence="1">The sequence shown here is derived from an EMBL/GenBank/DDBJ whole genome shotgun (WGS) entry which is preliminary data.</text>
</comment>
<dbReference type="Proteomes" id="UP000616151">
    <property type="component" value="Unassembled WGS sequence"/>
</dbReference>
<name>A0ACC5RDS8_9HYPH</name>
<organism evidence="1 2">
    <name type="scientific">Taklimakanibacter albus</name>
    <dbReference type="NCBI Taxonomy" id="2800327"/>
    <lineage>
        <taxon>Bacteria</taxon>
        <taxon>Pseudomonadati</taxon>
        <taxon>Pseudomonadota</taxon>
        <taxon>Alphaproteobacteria</taxon>
        <taxon>Hyphomicrobiales</taxon>
        <taxon>Aestuariivirgaceae</taxon>
        <taxon>Taklimakanibacter</taxon>
    </lineage>
</organism>
<keyword evidence="2" id="KW-1185">Reference proteome</keyword>
<accession>A0ACC5RDS8</accession>
<reference evidence="1" key="1">
    <citation type="submission" date="2021-01" db="EMBL/GenBank/DDBJ databases">
        <authorList>
            <person name="Sun Q."/>
        </authorList>
    </citation>
    <scope>NUCLEOTIDE SEQUENCE</scope>
    <source>
        <strain evidence="1">YIM B02566</strain>
    </source>
</reference>
<dbReference type="EMBL" id="JAENHL010000008">
    <property type="protein sequence ID" value="MBK1870777.1"/>
    <property type="molecule type" value="Genomic_DNA"/>
</dbReference>
<proteinExistence type="predicted"/>
<evidence type="ECO:0000313" key="1">
    <source>
        <dbReference type="EMBL" id="MBK1870777.1"/>
    </source>
</evidence>
<gene>
    <name evidence="1" type="ORF">JHL16_30710</name>
</gene>
<evidence type="ECO:0000313" key="2">
    <source>
        <dbReference type="Proteomes" id="UP000616151"/>
    </source>
</evidence>
<protein>
    <submittedName>
        <fullName evidence="1">GMC family oxidoreductase N-terminal domain-containing protein</fullName>
    </submittedName>
</protein>
<sequence>MPDYIVVGGGSAGCVAAARLSEDAASSVQLLEEGPEDRSIAIHLPVMVYKTATGNLLQRLEQEPTAENPKAKTPTMVQARVLGGGSSVNAMLYVRGIPSDYDRWAEAGAEGWAYDDVLPFFRRAEDNDSLSGPAHATGGPLKVSSPEYVSPLTRVWLKACQERGIPPVPDFNAGNQAGSGLYQLTLRNGRRASAAVCYLKPARKRPNLSVSTNSRAVRLIVENKRVTGVEYMKGGERIIARAEREVIVAAGAINSPRLLMVSGIGPGKHLSEVGVPVIHDLPGVGRNLQDHMDVYLVYELSGDHGYDKYKKLHWKAWAGLQYALFRQGPVCSNIIEGGAFWRVNPDDPFADVQYAFLAGSGVEEGVRPVKGASGCTLNACQTRPRSRGFVELRSPDPFAPPRIVPNYLSDPYDLETMARAVKLGREIMSQPVLKPYIRREILPEHPLATAEDYRQYVKDQAQGALHPTGTCRIGADPMAVVDSKLRVHGLSGLRIADASIMPYVPSGNTNAPAIMVGERAADFIRTGRNDMRT</sequence>